<dbReference type="EnsemblPlants" id="Pp3c16_13230V3.2">
    <property type="protein sequence ID" value="Pp3c16_13230V3.2"/>
    <property type="gene ID" value="Pp3c16_13230"/>
</dbReference>
<reference evidence="1" key="3">
    <citation type="submission" date="2020-12" db="UniProtKB">
        <authorList>
            <consortium name="EnsemblPlants"/>
        </authorList>
    </citation>
    <scope>IDENTIFICATION</scope>
</reference>
<name>A0A7I4B5U6_PHYPA</name>
<dbReference type="AlphaFoldDB" id="A0A7I4B5U6"/>
<keyword evidence="2" id="KW-1185">Reference proteome</keyword>
<accession>A0A7I4B5U6</accession>
<evidence type="ECO:0000313" key="2">
    <source>
        <dbReference type="Proteomes" id="UP000006727"/>
    </source>
</evidence>
<protein>
    <submittedName>
        <fullName evidence="1">Uncharacterized protein</fullName>
    </submittedName>
</protein>
<dbReference type="EnsemblPlants" id="Pp3c16_13230V3.3">
    <property type="protein sequence ID" value="Pp3c16_13230V3.3"/>
    <property type="gene ID" value="Pp3c16_13230"/>
</dbReference>
<dbReference type="Gramene" id="Pp3c16_13230V3.2">
    <property type="protein sequence ID" value="Pp3c16_13230V3.2"/>
    <property type="gene ID" value="Pp3c16_13230"/>
</dbReference>
<reference evidence="1 2" key="1">
    <citation type="journal article" date="2008" name="Science">
        <title>The Physcomitrella genome reveals evolutionary insights into the conquest of land by plants.</title>
        <authorList>
            <person name="Rensing S."/>
            <person name="Lang D."/>
            <person name="Zimmer A."/>
            <person name="Terry A."/>
            <person name="Salamov A."/>
            <person name="Shapiro H."/>
            <person name="Nishiyama T."/>
            <person name="Perroud P.-F."/>
            <person name="Lindquist E."/>
            <person name="Kamisugi Y."/>
            <person name="Tanahashi T."/>
            <person name="Sakakibara K."/>
            <person name="Fujita T."/>
            <person name="Oishi K."/>
            <person name="Shin-I T."/>
            <person name="Kuroki Y."/>
            <person name="Toyoda A."/>
            <person name="Suzuki Y."/>
            <person name="Hashimoto A."/>
            <person name="Yamaguchi K."/>
            <person name="Sugano A."/>
            <person name="Kohara Y."/>
            <person name="Fujiyama A."/>
            <person name="Anterola A."/>
            <person name="Aoki S."/>
            <person name="Ashton N."/>
            <person name="Barbazuk W.B."/>
            <person name="Barker E."/>
            <person name="Bennetzen J."/>
            <person name="Bezanilla M."/>
            <person name="Blankenship R."/>
            <person name="Cho S.H."/>
            <person name="Dutcher S."/>
            <person name="Estelle M."/>
            <person name="Fawcett J.A."/>
            <person name="Gundlach H."/>
            <person name="Hanada K."/>
            <person name="Heyl A."/>
            <person name="Hicks K.A."/>
            <person name="Hugh J."/>
            <person name="Lohr M."/>
            <person name="Mayer K."/>
            <person name="Melkozernov A."/>
            <person name="Murata T."/>
            <person name="Nelson D."/>
            <person name="Pils B."/>
            <person name="Prigge M."/>
            <person name="Reiss B."/>
            <person name="Renner T."/>
            <person name="Rombauts S."/>
            <person name="Rushton P."/>
            <person name="Sanderfoot A."/>
            <person name="Schween G."/>
            <person name="Shiu S.-H."/>
            <person name="Stueber K."/>
            <person name="Theodoulou F.L."/>
            <person name="Tu H."/>
            <person name="Van de Peer Y."/>
            <person name="Verrier P.J."/>
            <person name="Waters E."/>
            <person name="Wood A."/>
            <person name="Yang L."/>
            <person name="Cove D."/>
            <person name="Cuming A."/>
            <person name="Hasebe M."/>
            <person name="Lucas S."/>
            <person name="Mishler D.B."/>
            <person name="Reski R."/>
            <person name="Grigoriev I."/>
            <person name="Quatrano R.S."/>
            <person name="Boore J.L."/>
        </authorList>
    </citation>
    <scope>NUCLEOTIDE SEQUENCE [LARGE SCALE GENOMIC DNA]</scope>
    <source>
        <strain evidence="1 2">cv. Gransden 2004</strain>
    </source>
</reference>
<dbReference type="Gramene" id="Pp3c16_13230V3.3">
    <property type="protein sequence ID" value="Pp3c16_13230V3.3"/>
    <property type="gene ID" value="Pp3c16_13230"/>
</dbReference>
<evidence type="ECO:0000313" key="1">
    <source>
        <dbReference type="EnsemblPlants" id="Pp3c16_13230V3.2"/>
    </source>
</evidence>
<reference evidence="1 2" key="2">
    <citation type="journal article" date="2018" name="Plant J.">
        <title>The Physcomitrella patens chromosome-scale assembly reveals moss genome structure and evolution.</title>
        <authorList>
            <person name="Lang D."/>
            <person name="Ullrich K.K."/>
            <person name="Murat F."/>
            <person name="Fuchs J."/>
            <person name="Jenkins J."/>
            <person name="Haas F.B."/>
            <person name="Piednoel M."/>
            <person name="Gundlach H."/>
            <person name="Van Bel M."/>
            <person name="Meyberg R."/>
            <person name="Vives C."/>
            <person name="Morata J."/>
            <person name="Symeonidi A."/>
            <person name="Hiss M."/>
            <person name="Muchero W."/>
            <person name="Kamisugi Y."/>
            <person name="Saleh O."/>
            <person name="Blanc G."/>
            <person name="Decker E.L."/>
            <person name="van Gessel N."/>
            <person name="Grimwood J."/>
            <person name="Hayes R.D."/>
            <person name="Graham S.W."/>
            <person name="Gunter L.E."/>
            <person name="McDaniel S.F."/>
            <person name="Hoernstein S.N.W."/>
            <person name="Larsson A."/>
            <person name="Li F.W."/>
            <person name="Perroud P.F."/>
            <person name="Phillips J."/>
            <person name="Ranjan P."/>
            <person name="Rokshar D.S."/>
            <person name="Rothfels C.J."/>
            <person name="Schneider L."/>
            <person name="Shu S."/>
            <person name="Stevenson D.W."/>
            <person name="Thummler F."/>
            <person name="Tillich M."/>
            <person name="Villarreal Aguilar J.C."/>
            <person name="Widiez T."/>
            <person name="Wong G.K."/>
            <person name="Wymore A."/>
            <person name="Zhang Y."/>
            <person name="Zimmer A.D."/>
            <person name="Quatrano R.S."/>
            <person name="Mayer K.F.X."/>
            <person name="Goodstein D."/>
            <person name="Casacuberta J.M."/>
            <person name="Vandepoele K."/>
            <person name="Reski R."/>
            <person name="Cuming A.C."/>
            <person name="Tuskan G.A."/>
            <person name="Maumus F."/>
            <person name="Salse J."/>
            <person name="Schmutz J."/>
            <person name="Rensing S.A."/>
        </authorList>
    </citation>
    <scope>NUCLEOTIDE SEQUENCE [LARGE SCALE GENOMIC DNA]</scope>
    <source>
        <strain evidence="1 2">cv. Gransden 2004</strain>
    </source>
</reference>
<proteinExistence type="predicted"/>
<sequence length="68" mass="7559">MNLAHPRLIRKTPYSDPFLSQPHALIDPSLAPRKAAGCISLSLVVTEVVKLNCLVESWTFADQSQLRN</sequence>
<dbReference type="Proteomes" id="UP000006727">
    <property type="component" value="Chromosome 16"/>
</dbReference>
<gene>
    <name evidence="1" type="primary">LOC112293344</name>
</gene>
<dbReference type="EMBL" id="ABEU02000016">
    <property type="status" value="NOT_ANNOTATED_CDS"/>
    <property type="molecule type" value="Genomic_DNA"/>
</dbReference>
<organism evidence="1 2">
    <name type="scientific">Physcomitrium patens</name>
    <name type="common">Spreading-leaved earth moss</name>
    <name type="synonym">Physcomitrella patens</name>
    <dbReference type="NCBI Taxonomy" id="3218"/>
    <lineage>
        <taxon>Eukaryota</taxon>
        <taxon>Viridiplantae</taxon>
        <taxon>Streptophyta</taxon>
        <taxon>Embryophyta</taxon>
        <taxon>Bryophyta</taxon>
        <taxon>Bryophytina</taxon>
        <taxon>Bryopsida</taxon>
        <taxon>Funariidae</taxon>
        <taxon>Funariales</taxon>
        <taxon>Funariaceae</taxon>
        <taxon>Physcomitrium</taxon>
    </lineage>
</organism>